<dbReference type="OrthoDB" id="689502at2759"/>
<protein>
    <recommendedName>
        <fullName evidence="1">Retrovirus-related Pol polyprotein from transposon TNT 1-94-like beta-barrel domain-containing protein</fullName>
    </recommendedName>
</protein>
<evidence type="ECO:0000313" key="2">
    <source>
        <dbReference type="EMBL" id="KAI0495405.1"/>
    </source>
</evidence>
<reference evidence="2" key="1">
    <citation type="journal article" date="2022" name="Front. Genet.">
        <title>Chromosome-Scale Assembly of the Dendrobium nobile Genome Provides Insights Into the Molecular Mechanism of the Biosynthesis of the Medicinal Active Ingredient of Dendrobium.</title>
        <authorList>
            <person name="Xu Q."/>
            <person name="Niu S.-C."/>
            <person name="Li K.-L."/>
            <person name="Zheng P.-J."/>
            <person name="Zhang X.-J."/>
            <person name="Jia Y."/>
            <person name="Liu Y."/>
            <person name="Niu Y.-X."/>
            <person name="Yu L.-H."/>
            <person name="Chen D.-F."/>
            <person name="Zhang G.-Q."/>
        </authorList>
    </citation>
    <scope>NUCLEOTIDE SEQUENCE</scope>
    <source>
        <tissue evidence="2">Leaf</tissue>
    </source>
</reference>
<keyword evidence="3" id="KW-1185">Reference proteome</keyword>
<comment type="caution">
    <text evidence="2">The sequence shown here is derived from an EMBL/GenBank/DDBJ whole genome shotgun (WGS) entry which is preliminary data.</text>
</comment>
<accession>A0A8T3AMG0</accession>
<dbReference type="PANTHER" id="PTHR47481">
    <property type="match status" value="1"/>
</dbReference>
<organism evidence="2 3">
    <name type="scientific">Dendrobium nobile</name>
    <name type="common">Orchid</name>
    <dbReference type="NCBI Taxonomy" id="94219"/>
    <lineage>
        <taxon>Eukaryota</taxon>
        <taxon>Viridiplantae</taxon>
        <taxon>Streptophyta</taxon>
        <taxon>Embryophyta</taxon>
        <taxon>Tracheophyta</taxon>
        <taxon>Spermatophyta</taxon>
        <taxon>Magnoliopsida</taxon>
        <taxon>Liliopsida</taxon>
        <taxon>Asparagales</taxon>
        <taxon>Orchidaceae</taxon>
        <taxon>Epidendroideae</taxon>
        <taxon>Malaxideae</taxon>
        <taxon>Dendrobiinae</taxon>
        <taxon>Dendrobium</taxon>
    </lineage>
</organism>
<gene>
    <name evidence="2" type="ORF">KFK09_021706</name>
</gene>
<proteinExistence type="predicted"/>
<dbReference type="EMBL" id="JAGYWB010000016">
    <property type="protein sequence ID" value="KAI0495405.1"/>
    <property type="molecule type" value="Genomic_DNA"/>
</dbReference>
<feature type="domain" description="Retrovirus-related Pol polyprotein from transposon TNT 1-94-like beta-barrel" evidence="1">
    <location>
        <begin position="327"/>
        <end position="407"/>
    </location>
</feature>
<sequence length="470" mass="52370">MADQGSSVSQSSSSPTISGNILDFTAPAPLKFLISNLKNLVPNPLSLDNYQIWRIQLLQHFTINVFSGFLTDEVSCSQDSSSIKYSKWCLIDRNIILALFSTISHAILLYVLSSTTAHDVWTTLERRMQPTNRSLVIQHKNELHNIQMRNSSMQQYLLQNKNLVDNIAVSGSQLDTEDIILYILNGLPSYNSFKTAIWTSLHPIDLDNLYSLLISEEINLHQETQKDSYAPIDCTALYVNRASPGRWKGQNRTVKNRNLLNRSNSSYFACPPSNPNQTDRPTCQICGKVGHITLNCWYRCNFKYAPTTSSSPRALLSQQSPTPTTDWVLDSGASTHLTSDLTNLQLSSPYQGPDTISVANGSSLPIQNSGQGILPLPDSARKIYLRNLLHVPSLMHNLISISKLTSDNQVSICFNANGFVIKDGQDNHPLLHGQMCNGLYHLQLTSPNHSRTLLATQTCILGLVTHILEF</sequence>
<dbReference type="AlphaFoldDB" id="A0A8T3AMG0"/>
<evidence type="ECO:0000259" key="1">
    <source>
        <dbReference type="Pfam" id="PF22936"/>
    </source>
</evidence>
<dbReference type="Proteomes" id="UP000829196">
    <property type="component" value="Unassembled WGS sequence"/>
</dbReference>
<dbReference type="Pfam" id="PF14223">
    <property type="entry name" value="Retrotran_gag_2"/>
    <property type="match status" value="1"/>
</dbReference>
<evidence type="ECO:0000313" key="3">
    <source>
        <dbReference type="Proteomes" id="UP000829196"/>
    </source>
</evidence>
<name>A0A8T3AMG0_DENNO</name>
<dbReference type="InterPro" id="IPR054722">
    <property type="entry name" value="PolX-like_BBD"/>
</dbReference>
<dbReference type="Pfam" id="PF22936">
    <property type="entry name" value="Pol_BBD"/>
    <property type="match status" value="1"/>
</dbReference>
<dbReference type="PANTHER" id="PTHR47481:SF31">
    <property type="entry name" value="OS01G0873500 PROTEIN"/>
    <property type="match status" value="1"/>
</dbReference>